<dbReference type="Gene3D" id="3.10.310.70">
    <property type="match status" value="1"/>
</dbReference>
<dbReference type="EMBL" id="CAEZWM010000053">
    <property type="protein sequence ID" value="CAB4654128.1"/>
    <property type="molecule type" value="Genomic_DNA"/>
</dbReference>
<dbReference type="Gene3D" id="3.20.20.140">
    <property type="entry name" value="Metal-dependent hydrolases"/>
    <property type="match status" value="1"/>
</dbReference>
<feature type="domain" description="Amidohydrolase 3" evidence="1">
    <location>
        <begin position="57"/>
        <end position="553"/>
    </location>
</feature>
<protein>
    <submittedName>
        <fullName evidence="2">Unannotated protein</fullName>
    </submittedName>
</protein>
<sequence length="607" mass="67906">MSKTVVYAAKRVITMNDDSPSAQAVAIRDGRFLAVGSLEEVLTAVGSDHEVSNVFADRVLVPGLIDQHLHPMLGATTLTTEVIAPEDWILPRRTFAAAVNENDYDTRLLAAHQSLPEGEWLFSWGWHALWHGPLSRERLDMLVGDRPTAIWQRSCHEWILNSAALDAIGLTRELTQGFGPASEQIDWERGHFYENGFMIVLAKYLLPHFMTRERFNLGLEQLVEYLHMNGVTAINEPGIWWLSEPWDLYQEILGRDDVPFESTFMVEARTQPLRELSPEQFVADACSQVEFGSGTKVRVIDRHVKLFADGAIISQLMQMKEPYLDHEGKPDADHHGQWLMEPDQLKLVFDTYWDAEWQIHIHVNGDLGLEVLLDIIDEAQRRKPRDDHRTVIVHFANSTEKQVARIASLGAIVSANPYYPVGFADKYSAWGLGPERADAMVRSASVLRQGIPLSFHSDLPMCPSDPMLMASFAVNRTTPSGRVAGPDQRIGVHDALRAVTIEAAHSWRREHELGSIEVGKIANMTALDSDPYECDPKLIGKIPIRTTVFDGKVFDVPPEFVMRRSSFAGLVSHDLSGARSHDANEHGCACEVAGFFAKYVSACAWAA</sequence>
<reference evidence="2" key="1">
    <citation type="submission" date="2020-05" db="EMBL/GenBank/DDBJ databases">
        <authorList>
            <person name="Chiriac C."/>
            <person name="Salcher M."/>
            <person name="Ghai R."/>
            <person name="Kavagutti S V."/>
        </authorList>
    </citation>
    <scope>NUCLEOTIDE SEQUENCE</scope>
</reference>
<dbReference type="CDD" id="cd01300">
    <property type="entry name" value="YtcJ_like"/>
    <property type="match status" value="1"/>
</dbReference>
<dbReference type="InterPro" id="IPR032466">
    <property type="entry name" value="Metal_Hydrolase"/>
</dbReference>
<dbReference type="Pfam" id="PF07969">
    <property type="entry name" value="Amidohydro_3"/>
    <property type="match status" value="1"/>
</dbReference>
<proteinExistence type="predicted"/>
<organism evidence="2">
    <name type="scientific">freshwater metagenome</name>
    <dbReference type="NCBI Taxonomy" id="449393"/>
    <lineage>
        <taxon>unclassified sequences</taxon>
        <taxon>metagenomes</taxon>
        <taxon>ecological metagenomes</taxon>
    </lineage>
</organism>
<dbReference type="PANTHER" id="PTHR22642">
    <property type="entry name" value="IMIDAZOLONEPROPIONASE"/>
    <property type="match status" value="1"/>
</dbReference>
<dbReference type="InterPro" id="IPR033932">
    <property type="entry name" value="YtcJ-like"/>
</dbReference>
<dbReference type="AlphaFoldDB" id="A0A6J6KYX3"/>
<dbReference type="Gene3D" id="2.30.40.10">
    <property type="entry name" value="Urease, subunit C, domain 1"/>
    <property type="match status" value="1"/>
</dbReference>
<name>A0A6J6KYX3_9ZZZZ</name>
<gene>
    <name evidence="2" type="ORF">UFOPK2242_00578</name>
</gene>
<dbReference type="SUPFAM" id="SSF51556">
    <property type="entry name" value="Metallo-dependent hydrolases"/>
    <property type="match status" value="1"/>
</dbReference>
<dbReference type="InterPro" id="IPR013108">
    <property type="entry name" value="Amidohydro_3"/>
</dbReference>
<evidence type="ECO:0000313" key="2">
    <source>
        <dbReference type="EMBL" id="CAB4654128.1"/>
    </source>
</evidence>
<dbReference type="PANTHER" id="PTHR22642:SF2">
    <property type="entry name" value="PROTEIN LONG AFTER FAR-RED 3"/>
    <property type="match status" value="1"/>
</dbReference>
<dbReference type="InterPro" id="IPR011059">
    <property type="entry name" value="Metal-dep_hydrolase_composite"/>
</dbReference>
<accession>A0A6J6KYX3</accession>
<dbReference type="SUPFAM" id="SSF51338">
    <property type="entry name" value="Composite domain of metallo-dependent hydrolases"/>
    <property type="match status" value="1"/>
</dbReference>
<evidence type="ECO:0000259" key="1">
    <source>
        <dbReference type="Pfam" id="PF07969"/>
    </source>
</evidence>
<dbReference type="GO" id="GO:0016810">
    <property type="term" value="F:hydrolase activity, acting on carbon-nitrogen (but not peptide) bonds"/>
    <property type="evidence" value="ECO:0007669"/>
    <property type="project" value="InterPro"/>
</dbReference>